<evidence type="ECO:0000256" key="5">
    <source>
        <dbReference type="SAM" id="Phobius"/>
    </source>
</evidence>
<keyword evidence="1" id="KW-0677">Repeat</keyword>
<feature type="transmembrane region" description="Helical" evidence="5">
    <location>
        <begin position="758"/>
        <end position="778"/>
    </location>
</feature>
<dbReference type="Proteomes" id="UP000815325">
    <property type="component" value="Unassembled WGS sequence"/>
</dbReference>
<reference evidence="6" key="1">
    <citation type="submission" date="2017-08" db="EMBL/GenBank/DDBJ databases">
        <authorList>
            <person name="Polle J.E."/>
            <person name="Barry K."/>
            <person name="Cushman J."/>
            <person name="Schmutz J."/>
            <person name="Tran D."/>
            <person name="Hathwaick L.T."/>
            <person name="Yim W.C."/>
            <person name="Jenkins J."/>
            <person name="Mckie-Krisberg Z.M."/>
            <person name="Prochnik S."/>
            <person name="Lindquist E."/>
            <person name="Dockter R.B."/>
            <person name="Adam C."/>
            <person name="Molina H."/>
            <person name="Bunkerborg J."/>
            <person name="Jin E."/>
            <person name="Buchheim M."/>
            <person name="Magnuson J."/>
        </authorList>
    </citation>
    <scope>NUCLEOTIDE SEQUENCE</scope>
    <source>
        <strain evidence="6">CCAP 19/18</strain>
    </source>
</reference>
<keyword evidence="5" id="KW-0472">Membrane</keyword>
<evidence type="ECO:0000256" key="2">
    <source>
        <dbReference type="ARBA" id="ARBA00023043"/>
    </source>
</evidence>
<dbReference type="InterPro" id="IPR002110">
    <property type="entry name" value="Ankyrin_rpt"/>
</dbReference>
<evidence type="ECO:0000256" key="4">
    <source>
        <dbReference type="SAM" id="MobiDB-lite"/>
    </source>
</evidence>
<evidence type="ECO:0000256" key="3">
    <source>
        <dbReference type="PROSITE-ProRule" id="PRU00023"/>
    </source>
</evidence>
<feature type="compositionally biased region" description="Polar residues" evidence="4">
    <location>
        <begin position="335"/>
        <end position="349"/>
    </location>
</feature>
<name>A0ABQ7GN68_DUNSA</name>
<keyword evidence="5" id="KW-1133">Transmembrane helix</keyword>
<feature type="repeat" description="ANK" evidence="3">
    <location>
        <begin position="79"/>
        <end position="99"/>
    </location>
</feature>
<dbReference type="PANTHER" id="PTHR24198">
    <property type="entry name" value="ANKYRIN REPEAT AND PROTEIN KINASE DOMAIN-CONTAINING PROTEIN"/>
    <property type="match status" value="1"/>
</dbReference>
<feature type="compositionally biased region" description="Low complexity" evidence="4">
    <location>
        <begin position="360"/>
        <end position="390"/>
    </location>
</feature>
<dbReference type="PROSITE" id="PS50088">
    <property type="entry name" value="ANK_REPEAT"/>
    <property type="match status" value="4"/>
</dbReference>
<accession>A0ABQ7GN68</accession>
<evidence type="ECO:0000313" key="7">
    <source>
        <dbReference type="Proteomes" id="UP000815325"/>
    </source>
</evidence>
<keyword evidence="7" id="KW-1185">Reference proteome</keyword>
<protein>
    <submittedName>
        <fullName evidence="6">Uncharacterized protein</fullName>
    </submittedName>
</protein>
<keyword evidence="5" id="KW-0812">Transmembrane</keyword>
<sequence>MDEAENKKKQEEDQNELLVWACARGLLEDAMELVAVGADAAFCDKLGRRPLHYAAAHGHADVLRYLTSHGVDADADDARGRTALHYAALGGHAEAVKALSGKQGRCWVDAYDADSNTPLHLAARGFGTPTVLSPAAAAVAAKGGMGCGGAAEREELLPEEERLALGTRVDVFGVAQQQERSGPTIHALVAAGAKLEVTNNQGLTPLGAAVVTNNAPAVTALLRDGARPTVLARKFSLLHLAAGLGHPQCLERLLEGAPSSAVAKSTSAAVAQSNAAAALVNMFAEGLTALHAAAMACSMPCAVVLLKHGADPAATTPTGLLPADLVPMDFKPTTAPGNTVCTSSSTSSKLGKDKHPTNPQDLQALLRDAAASAAAQHGRSSGSGNSCSGNAPLPSSMQRQQGEAGPQQAGAGRGQNGTGSKEQQQQKQQQQQQQQQQDLQQKQRRKQQPTYDDPTLEPLQQRFEKMSEQERIRKVDTYARMSDAEVAELPYMPPSVLPLLKQLKRAHNLLACWQPVAALRSDPNLQADLEDTRLRMFIEELQKPGVDISRYRLDSQVQSVLTKLGKLHAVLREHGQGLKVALADLRATPYGPNSTSETNRQLRQLEERVVRTRQQVIDHILKGGHGEAEEDAQQQQEQEGGAGAQGVRGGSVNEQGAKREGPPADLRQQQQQQQQQLPEAMGKASSNKDAGRAAVTKGGEAPQGEVGSSGSPPEADSFEQALREAMGKMLEVEGAEQGEVPSWGAVGWAFAQRMGKHLARILVLAMVFILAMTMLGLMPDQLQAKARLRKEALAAQAAAARASGADLLLEGRARDAGPGECRTGRCPSRKGQQKTAYNLAEEDVQDKKRRRADALRQAEAKIEGGELEGLWDEDDEGESPGRHQEL</sequence>
<gene>
    <name evidence="6" type="ORF">DUNSADRAFT_6525</name>
</gene>
<feature type="compositionally biased region" description="Low complexity" evidence="4">
    <location>
        <begin position="423"/>
        <end position="440"/>
    </location>
</feature>
<feature type="repeat" description="ANK" evidence="3">
    <location>
        <begin position="201"/>
        <end position="233"/>
    </location>
</feature>
<dbReference type="Gene3D" id="1.25.40.20">
    <property type="entry name" value="Ankyrin repeat-containing domain"/>
    <property type="match status" value="2"/>
</dbReference>
<feature type="region of interest" description="Disordered" evidence="4">
    <location>
        <begin position="624"/>
        <end position="716"/>
    </location>
</feature>
<dbReference type="PROSITE" id="PS50297">
    <property type="entry name" value="ANK_REP_REGION"/>
    <property type="match status" value="3"/>
</dbReference>
<feature type="region of interest" description="Disordered" evidence="4">
    <location>
        <begin position="816"/>
        <end position="886"/>
    </location>
</feature>
<feature type="repeat" description="ANK" evidence="3">
    <location>
        <begin position="46"/>
        <end position="78"/>
    </location>
</feature>
<feature type="region of interest" description="Disordered" evidence="4">
    <location>
        <begin position="335"/>
        <end position="469"/>
    </location>
</feature>
<comment type="caution">
    <text evidence="6">The sequence shown here is derived from an EMBL/GenBank/DDBJ whole genome shotgun (WGS) entry which is preliminary data.</text>
</comment>
<proteinExistence type="predicted"/>
<dbReference type="SUPFAM" id="SSF48403">
    <property type="entry name" value="Ankyrin repeat"/>
    <property type="match status" value="2"/>
</dbReference>
<dbReference type="Pfam" id="PF00023">
    <property type="entry name" value="Ank"/>
    <property type="match status" value="2"/>
</dbReference>
<organism evidence="6 7">
    <name type="scientific">Dunaliella salina</name>
    <name type="common">Green alga</name>
    <name type="synonym">Protococcus salinus</name>
    <dbReference type="NCBI Taxonomy" id="3046"/>
    <lineage>
        <taxon>Eukaryota</taxon>
        <taxon>Viridiplantae</taxon>
        <taxon>Chlorophyta</taxon>
        <taxon>core chlorophytes</taxon>
        <taxon>Chlorophyceae</taxon>
        <taxon>CS clade</taxon>
        <taxon>Chlamydomonadales</taxon>
        <taxon>Dunaliellaceae</taxon>
        <taxon>Dunaliella</taxon>
    </lineage>
</organism>
<evidence type="ECO:0000313" key="6">
    <source>
        <dbReference type="EMBL" id="KAF5836055.1"/>
    </source>
</evidence>
<feature type="compositionally biased region" description="Basic and acidic residues" evidence="4">
    <location>
        <begin position="852"/>
        <end position="864"/>
    </location>
</feature>
<feature type="compositionally biased region" description="Acidic residues" evidence="4">
    <location>
        <begin position="865"/>
        <end position="878"/>
    </location>
</feature>
<feature type="repeat" description="ANK" evidence="3">
    <location>
        <begin position="285"/>
        <end position="317"/>
    </location>
</feature>
<dbReference type="EMBL" id="MU069677">
    <property type="protein sequence ID" value="KAF5836055.1"/>
    <property type="molecule type" value="Genomic_DNA"/>
</dbReference>
<dbReference type="InterPro" id="IPR036770">
    <property type="entry name" value="Ankyrin_rpt-contain_sf"/>
</dbReference>
<feature type="compositionally biased region" description="Low complexity" evidence="4">
    <location>
        <begin position="398"/>
        <end position="410"/>
    </location>
</feature>
<dbReference type="PANTHER" id="PTHR24198:SF165">
    <property type="entry name" value="ANKYRIN REPEAT-CONTAINING PROTEIN-RELATED"/>
    <property type="match status" value="1"/>
</dbReference>
<dbReference type="PRINTS" id="PR01415">
    <property type="entry name" value="ANKYRIN"/>
</dbReference>
<keyword evidence="2 3" id="KW-0040">ANK repeat</keyword>
<dbReference type="Pfam" id="PF12796">
    <property type="entry name" value="Ank_2"/>
    <property type="match status" value="1"/>
</dbReference>
<feature type="compositionally biased region" description="Gly residues" evidence="4">
    <location>
        <begin position="640"/>
        <end position="649"/>
    </location>
</feature>
<evidence type="ECO:0000256" key="1">
    <source>
        <dbReference type="ARBA" id="ARBA00022737"/>
    </source>
</evidence>
<dbReference type="SMART" id="SM00248">
    <property type="entry name" value="ANK"/>
    <property type="match status" value="5"/>
</dbReference>